<organism evidence="1 3">
    <name type="scientific">Escherichia coli</name>
    <dbReference type="NCBI Taxonomy" id="562"/>
    <lineage>
        <taxon>Bacteria</taxon>
        <taxon>Pseudomonadati</taxon>
        <taxon>Pseudomonadota</taxon>
        <taxon>Gammaproteobacteria</taxon>
        <taxon>Enterobacterales</taxon>
        <taxon>Enterobacteriaceae</taxon>
        <taxon>Escherichia</taxon>
    </lineage>
</organism>
<dbReference type="Proteomes" id="UP000264870">
    <property type="component" value="Unassembled WGS sequence"/>
</dbReference>
<dbReference type="AlphaFoldDB" id="A0A9Q5TDH9"/>
<name>A0A9Q5TDH9_ECOLX</name>
<dbReference type="EMBL" id="NNAK01000108">
    <property type="protein sequence ID" value="OZP00521.1"/>
    <property type="molecule type" value="Genomic_DNA"/>
</dbReference>
<comment type="caution">
    <text evidence="1">The sequence shown here is derived from an EMBL/GenBank/DDBJ whole genome shotgun (WGS) entry which is preliminary data.</text>
</comment>
<evidence type="ECO:0000313" key="1">
    <source>
        <dbReference type="EMBL" id="OZP00514.1"/>
    </source>
</evidence>
<proteinExistence type="predicted"/>
<evidence type="ECO:0000313" key="3">
    <source>
        <dbReference type="Proteomes" id="UP000264870"/>
    </source>
</evidence>
<dbReference type="RefSeq" id="WP_021314598.1">
    <property type="nucleotide sequence ID" value="NZ_JAEUYU010000115.1"/>
</dbReference>
<gene>
    <name evidence="1" type="ORF">CG702_25140</name>
    <name evidence="2" type="ORF">CG702_25185</name>
</gene>
<reference evidence="1 3" key="1">
    <citation type="submission" date="2017-07" db="EMBL/GenBank/DDBJ databases">
        <authorList>
            <person name="Zhi S."/>
            <person name="Banting G."/>
            <person name="Neumann N."/>
        </authorList>
    </citation>
    <scope>NUCLEOTIDE SEQUENCE [LARGE SCALE GENOMIC DNA]</scope>
    <source>
        <strain evidence="1 3">WW41</strain>
    </source>
</reference>
<accession>A0A9Q5TDH9</accession>
<sequence length="123" mass="14061">MSKKNDLNLSESTLESLREYVDDFGMTVDDVVLKLINENKSLKESLGQDFVLSGEKEAHHFKDYVIHKLPKGKILVTHNGLKASNMKKILIEAGRELGMDENELNPDFTTYEIGRFLFKHLHA</sequence>
<evidence type="ECO:0000313" key="2">
    <source>
        <dbReference type="EMBL" id="OZP00521.1"/>
    </source>
</evidence>
<dbReference type="EMBL" id="NNAK01000108">
    <property type="protein sequence ID" value="OZP00514.1"/>
    <property type="molecule type" value="Genomic_DNA"/>
</dbReference>
<protein>
    <submittedName>
        <fullName evidence="1">Uncharacterized protein</fullName>
    </submittedName>
</protein>